<evidence type="ECO:0000256" key="8">
    <source>
        <dbReference type="ARBA" id="ARBA00022618"/>
    </source>
</evidence>
<evidence type="ECO:0000256" key="1">
    <source>
        <dbReference type="ARBA" id="ARBA00001974"/>
    </source>
</evidence>
<dbReference type="InterPro" id="IPR011601">
    <property type="entry name" value="MurB_C"/>
</dbReference>
<dbReference type="SUPFAM" id="SSF56194">
    <property type="entry name" value="Uridine diphospho-N-Acetylenolpyruvylglucosamine reductase, MurB, C-terminal domain"/>
    <property type="match status" value="1"/>
</dbReference>
<evidence type="ECO:0000256" key="4">
    <source>
        <dbReference type="ARBA" id="ARBA00004752"/>
    </source>
</evidence>
<dbReference type="UniPathway" id="UPA00219"/>
<dbReference type="PANTHER" id="PTHR21071">
    <property type="entry name" value="UDP-N-ACETYLENOLPYRUVOYLGLUCOSAMINE REDUCTASE"/>
    <property type="match status" value="1"/>
</dbReference>
<dbReference type="Gene3D" id="3.90.78.10">
    <property type="entry name" value="UDP-N-acetylenolpyruvoylglucosamine reductase, C-terminal domain"/>
    <property type="match status" value="1"/>
</dbReference>
<evidence type="ECO:0000256" key="12">
    <source>
        <dbReference type="ARBA" id="ARBA00022960"/>
    </source>
</evidence>
<dbReference type="Pfam" id="PF01565">
    <property type="entry name" value="FAD_binding_4"/>
    <property type="match status" value="1"/>
</dbReference>
<keyword evidence="12 19" id="KW-0133">Cell shape</keyword>
<comment type="caution">
    <text evidence="21">The sequence shown here is derived from an EMBL/GenBank/DDBJ whole genome shotgun (WGS) entry which is preliminary data.</text>
</comment>
<sequence length="294" mass="32892">MKNLEKFGKVKYNYPLSYLTTFKIGGAAKAVVWINKEVFLPEIISYLRKISCPYYILGKGSNVLALDEGFCGVIIKPVFKEIYYQKEENRVVLTVSSGLKISELLNFCLKNNLSGLEFLAGIPGSIGGAIFGNAGAFGYCIGERVKRIKIFSPKTGIFWKEWSKKHFGYRKTDLSSEIVILKAELLLEFSSKDKIKKSINNYFRKKLNTQPLFSPSAGCVFKNPDKASAGYLIEQAGLKGKKIGDAKISEKHANFIINTGKAKAKDVLELIKLIQTEVKKQTGIKLEPEIRIIQ</sequence>
<comment type="function">
    <text evidence="2 19">Cell wall formation.</text>
</comment>
<dbReference type="InterPro" id="IPR016167">
    <property type="entry name" value="FAD-bd_PCMH_sub1"/>
</dbReference>
<evidence type="ECO:0000256" key="14">
    <source>
        <dbReference type="ARBA" id="ARBA00023002"/>
    </source>
</evidence>
<feature type="active site" evidence="19">
    <location>
        <position position="289"/>
    </location>
</feature>
<evidence type="ECO:0000256" key="2">
    <source>
        <dbReference type="ARBA" id="ARBA00003921"/>
    </source>
</evidence>
<evidence type="ECO:0000256" key="15">
    <source>
        <dbReference type="ARBA" id="ARBA00023306"/>
    </source>
</evidence>
<dbReference type="SUPFAM" id="SSF56176">
    <property type="entry name" value="FAD-binding/transporter-associated domain-like"/>
    <property type="match status" value="1"/>
</dbReference>
<dbReference type="GO" id="GO:0008762">
    <property type="term" value="F:UDP-N-acetylmuramate dehydrogenase activity"/>
    <property type="evidence" value="ECO:0007669"/>
    <property type="project" value="UniProtKB-UniRule"/>
</dbReference>
<evidence type="ECO:0000259" key="20">
    <source>
        <dbReference type="PROSITE" id="PS51387"/>
    </source>
</evidence>
<dbReference type="HAMAP" id="MF_00037">
    <property type="entry name" value="MurB"/>
    <property type="match status" value="1"/>
</dbReference>
<feature type="domain" description="FAD-binding PCMH-type" evidence="20">
    <location>
        <begin position="24"/>
        <end position="190"/>
    </location>
</feature>
<reference evidence="21" key="1">
    <citation type="journal article" date="2020" name="mSystems">
        <title>Genome- and Community-Level Interaction Insights into Carbon Utilization and Element Cycling Functions of Hydrothermarchaeota in Hydrothermal Sediment.</title>
        <authorList>
            <person name="Zhou Z."/>
            <person name="Liu Y."/>
            <person name="Xu W."/>
            <person name="Pan J."/>
            <person name="Luo Z.H."/>
            <person name="Li M."/>
        </authorList>
    </citation>
    <scope>NUCLEOTIDE SEQUENCE [LARGE SCALE GENOMIC DNA]</scope>
    <source>
        <strain evidence="21">HyVt-233</strain>
    </source>
</reference>
<comment type="catalytic activity">
    <reaction evidence="18 19">
        <text>UDP-N-acetyl-alpha-D-muramate + NADP(+) = UDP-N-acetyl-3-O-(1-carboxyvinyl)-alpha-D-glucosamine + NADPH + H(+)</text>
        <dbReference type="Rhea" id="RHEA:12248"/>
        <dbReference type="ChEBI" id="CHEBI:15378"/>
        <dbReference type="ChEBI" id="CHEBI:57783"/>
        <dbReference type="ChEBI" id="CHEBI:58349"/>
        <dbReference type="ChEBI" id="CHEBI:68483"/>
        <dbReference type="ChEBI" id="CHEBI:70757"/>
        <dbReference type="EC" id="1.3.1.98"/>
    </reaction>
</comment>
<dbReference type="GO" id="GO:0051301">
    <property type="term" value="P:cell division"/>
    <property type="evidence" value="ECO:0007669"/>
    <property type="project" value="UniProtKB-KW"/>
</dbReference>
<comment type="subcellular location">
    <subcellularLocation>
        <location evidence="3 19">Cytoplasm</location>
    </subcellularLocation>
</comment>
<comment type="cofactor">
    <cofactor evidence="1 19">
        <name>FAD</name>
        <dbReference type="ChEBI" id="CHEBI:57692"/>
    </cofactor>
</comment>
<evidence type="ECO:0000256" key="5">
    <source>
        <dbReference type="ARBA" id="ARBA00012518"/>
    </source>
</evidence>
<dbReference type="InterPro" id="IPR036635">
    <property type="entry name" value="MurB_C_sf"/>
</dbReference>
<dbReference type="InterPro" id="IPR016166">
    <property type="entry name" value="FAD-bd_PCMH"/>
</dbReference>
<keyword evidence="13 19" id="KW-0573">Peptidoglycan synthesis</keyword>
<keyword evidence="16 19" id="KW-0961">Cell wall biogenesis/degradation</keyword>
<keyword evidence="8 19" id="KW-0132">Cell division</keyword>
<comment type="similarity">
    <text evidence="19">Belongs to the MurB family.</text>
</comment>
<dbReference type="GO" id="GO:0009252">
    <property type="term" value="P:peptidoglycan biosynthetic process"/>
    <property type="evidence" value="ECO:0007669"/>
    <property type="project" value="UniProtKB-UniRule"/>
</dbReference>
<evidence type="ECO:0000256" key="13">
    <source>
        <dbReference type="ARBA" id="ARBA00022984"/>
    </source>
</evidence>
<evidence type="ECO:0000256" key="11">
    <source>
        <dbReference type="ARBA" id="ARBA00022857"/>
    </source>
</evidence>
<proteinExistence type="inferred from homology"/>
<keyword evidence="10 19" id="KW-0274">FAD</keyword>
<dbReference type="InterPro" id="IPR036318">
    <property type="entry name" value="FAD-bd_PCMH-like_sf"/>
</dbReference>
<dbReference type="GO" id="GO:0008360">
    <property type="term" value="P:regulation of cell shape"/>
    <property type="evidence" value="ECO:0007669"/>
    <property type="project" value="UniProtKB-KW"/>
</dbReference>
<accession>A0A7C0Y5F8</accession>
<protein>
    <recommendedName>
        <fullName evidence="6 19">UDP-N-acetylenolpyruvoylglucosamine reductase</fullName>
        <ecNumber evidence="5 19">1.3.1.98</ecNumber>
    </recommendedName>
    <alternativeName>
        <fullName evidence="17 19">UDP-N-acetylmuramate dehydrogenase</fullName>
    </alternativeName>
</protein>
<dbReference type="GO" id="GO:0071949">
    <property type="term" value="F:FAD binding"/>
    <property type="evidence" value="ECO:0007669"/>
    <property type="project" value="InterPro"/>
</dbReference>
<dbReference type="GO" id="GO:0005829">
    <property type="term" value="C:cytosol"/>
    <property type="evidence" value="ECO:0007669"/>
    <property type="project" value="TreeGrafter"/>
</dbReference>
<dbReference type="PANTHER" id="PTHR21071:SF4">
    <property type="entry name" value="UDP-N-ACETYLENOLPYRUVOYLGLUCOSAMINE REDUCTASE"/>
    <property type="match status" value="1"/>
</dbReference>
<dbReference type="EC" id="1.3.1.98" evidence="5 19"/>
<dbReference type="Proteomes" id="UP000886289">
    <property type="component" value="Unassembled WGS sequence"/>
</dbReference>
<keyword evidence="14 19" id="KW-0560">Oxidoreductase</keyword>
<dbReference type="InterPro" id="IPR003170">
    <property type="entry name" value="MurB"/>
</dbReference>
<evidence type="ECO:0000256" key="9">
    <source>
        <dbReference type="ARBA" id="ARBA00022630"/>
    </source>
</evidence>
<dbReference type="AlphaFoldDB" id="A0A7C0Y5F8"/>
<dbReference type="Gene3D" id="3.30.465.10">
    <property type="match status" value="1"/>
</dbReference>
<dbReference type="Gene3D" id="3.30.43.10">
    <property type="entry name" value="Uridine Diphospho-n-acetylenolpyruvylglucosamine Reductase, domain 2"/>
    <property type="match status" value="1"/>
</dbReference>
<dbReference type="GO" id="GO:0071555">
    <property type="term" value="P:cell wall organization"/>
    <property type="evidence" value="ECO:0007669"/>
    <property type="project" value="UniProtKB-KW"/>
</dbReference>
<keyword evidence="7 19" id="KW-0963">Cytoplasm</keyword>
<feature type="active site" description="Proton donor" evidence="19">
    <location>
        <position position="219"/>
    </location>
</feature>
<dbReference type="EMBL" id="DRBS01000314">
    <property type="protein sequence ID" value="HDD44881.1"/>
    <property type="molecule type" value="Genomic_DNA"/>
</dbReference>
<evidence type="ECO:0000256" key="18">
    <source>
        <dbReference type="ARBA" id="ARBA00048914"/>
    </source>
</evidence>
<dbReference type="NCBIfam" id="NF010480">
    <property type="entry name" value="PRK13905.1"/>
    <property type="match status" value="1"/>
</dbReference>
<evidence type="ECO:0000256" key="17">
    <source>
        <dbReference type="ARBA" id="ARBA00031026"/>
    </source>
</evidence>
<organism evidence="21">
    <name type="scientific">Desulfofervidus auxilii</name>
    <dbReference type="NCBI Taxonomy" id="1621989"/>
    <lineage>
        <taxon>Bacteria</taxon>
        <taxon>Pseudomonadati</taxon>
        <taxon>Thermodesulfobacteriota</taxon>
        <taxon>Candidatus Desulfofervidia</taxon>
        <taxon>Candidatus Desulfofervidales</taxon>
        <taxon>Candidatus Desulfofervidaceae</taxon>
        <taxon>Candidatus Desulfofervidus</taxon>
    </lineage>
</organism>
<dbReference type="Pfam" id="PF02873">
    <property type="entry name" value="MurB_C"/>
    <property type="match status" value="1"/>
</dbReference>
<evidence type="ECO:0000256" key="16">
    <source>
        <dbReference type="ARBA" id="ARBA00023316"/>
    </source>
</evidence>
<comment type="pathway">
    <text evidence="4 19">Cell wall biogenesis; peptidoglycan biosynthesis.</text>
</comment>
<keyword evidence="9 19" id="KW-0285">Flavoprotein</keyword>
<keyword evidence="15 19" id="KW-0131">Cell cycle</keyword>
<feature type="active site" evidence="19">
    <location>
        <position position="170"/>
    </location>
</feature>
<dbReference type="InterPro" id="IPR006094">
    <property type="entry name" value="Oxid_FAD_bind_N"/>
</dbReference>
<keyword evidence="11 19" id="KW-0521">NADP</keyword>
<dbReference type="NCBIfam" id="TIGR00179">
    <property type="entry name" value="murB"/>
    <property type="match status" value="1"/>
</dbReference>
<evidence type="ECO:0000256" key="10">
    <source>
        <dbReference type="ARBA" id="ARBA00022827"/>
    </source>
</evidence>
<gene>
    <name evidence="19 21" type="primary">murB</name>
    <name evidence="21" type="ORF">ENG63_08500</name>
</gene>
<dbReference type="InterPro" id="IPR016169">
    <property type="entry name" value="FAD-bd_PCMH_sub2"/>
</dbReference>
<evidence type="ECO:0000256" key="7">
    <source>
        <dbReference type="ARBA" id="ARBA00022490"/>
    </source>
</evidence>
<evidence type="ECO:0000256" key="3">
    <source>
        <dbReference type="ARBA" id="ARBA00004496"/>
    </source>
</evidence>
<evidence type="ECO:0000256" key="6">
    <source>
        <dbReference type="ARBA" id="ARBA00015188"/>
    </source>
</evidence>
<dbReference type="PROSITE" id="PS51387">
    <property type="entry name" value="FAD_PCMH"/>
    <property type="match status" value="1"/>
</dbReference>
<name>A0A7C0Y5F8_DESA2</name>
<evidence type="ECO:0000313" key="21">
    <source>
        <dbReference type="EMBL" id="HDD44881.1"/>
    </source>
</evidence>
<evidence type="ECO:0000256" key="19">
    <source>
        <dbReference type="HAMAP-Rule" id="MF_00037"/>
    </source>
</evidence>